<gene>
    <name evidence="2" type="ORF">E2C01_037492</name>
</gene>
<evidence type="ECO:0000256" key="1">
    <source>
        <dbReference type="SAM" id="MobiDB-lite"/>
    </source>
</evidence>
<evidence type="ECO:0000313" key="3">
    <source>
        <dbReference type="Proteomes" id="UP000324222"/>
    </source>
</evidence>
<organism evidence="2 3">
    <name type="scientific">Portunus trituberculatus</name>
    <name type="common">Swimming crab</name>
    <name type="synonym">Neptunus trituberculatus</name>
    <dbReference type="NCBI Taxonomy" id="210409"/>
    <lineage>
        <taxon>Eukaryota</taxon>
        <taxon>Metazoa</taxon>
        <taxon>Ecdysozoa</taxon>
        <taxon>Arthropoda</taxon>
        <taxon>Crustacea</taxon>
        <taxon>Multicrustacea</taxon>
        <taxon>Malacostraca</taxon>
        <taxon>Eumalacostraca</taxon>
        <taxon>Eucarida</taxon>
        <taxon>Decapoda</taxon>
        <taxon>Pleocyemata</taxon>
        <taxon>Brachyura</taxon>
        <taxon>Eubrachyura</taxon>
        <taxon>Portunoidea</taxon>
        <taxon>Portunidae</taxon>
        <taxon>Portuninae</taxon>
        <taxon>Portunus</taxon>
    </lineage>
</organism>
<dbReference type="AlphaFoldDB" id="A0A5B7FFS7"/>
<reference evidence="2 3" key="1">
    <citation type="submission" date="2019-05" db="EMBL/GenBank/DDBJ databases">
        <title>Another draft genome of Portunus trituberculatus and its Hox gene families provides insights of decapod evolution.</title>
        <authorList>
            <person name="Jeong J.-H."/>
            <person name="Song I."/>
            <person name="Kim S."/>
            <person name="Choi T."/>
            <person name="Kim D."/>
            <person name="Ryu S."/>
            <person name="Kim W."/>
        </authorList>
    </citation>
    <scope>NUCLEOTIDE SEQUENCE [LARGE SCALE GENOMIC DNA]</scope>
    <source>
        <tissue evidence="2">Muscle</tissue>
    </source>
</reference>
<feature type="region of interest" description="Disordered" evidence="1">
    <location>
        <begin position="100"/>
        <end position="120"/>
    </location>
</feature>
<name>A0A5B7FFS7_PORTR</name>
<feature type="compositionally biased region" description="Low complexity" evidence="1">
    <location>
        <begin position="111"/>
        <end position="120"/>
    </location>
</feature>
<accession>A0A5B7FFS7</accession>
<sequence length="120" mass="12502">MGEEFKTPVCCVSVVHLSRPSVRHGRRTPAQPRWSVAGGGRHEAGAVHLSGCLAAPLRSLAPTLLPEPPPYPPSPPPPPSPPKIIKGVFLATFYGIVAPSPGGNTARHSNSDNTSNTANT</sequence>
<evidence type="ECO:0000313" key="2">
    <source>
        <dbReference type="EMBL" id="MPC43838.1"/>
    </source>
</evidence>
<proteinExistence type="predicted"/>
<dbReference type="EMBL" id="VSRR010006011">
    <property type="protein sequence ID" value="MPC43838.1"/>
    <property type="molecule type" value="Genomic_DNA"/>
</dbReference>
<protein>
    <submittedName>
        <fullName evidence="2">Uncharacterized protein</fullName>
    </submittedName>
</protein>
<dbReference type="Proteomes" id="UP000324222">
    <property type="component" value="Unassembled WGS sequence"/>
</dbReference>
<feature type="region of interest" description="Disordered" evidence="1">
    <location>
        <begin position="63"/>
        <end position="84"/>
    </location>
</feature>
<keyword evidence="3" id="KW-1185">Reference proteome</keyword>
<feature type="compositionally biased region" description="Pro residues" evidence="1">
    <location>
        <begin position="65"/>
        <end position="82"/>
    </location>
</feature>
<comment type="caution">
    <text evidence="2">The sequence shown here is derived from an EMBL/GenBank/DDBJ whole genome shotgun (WGS) entry which is preliminary data.</text>
</comment>